<keyword evidence="9" id="KW-0007">Acetylation</keyword>
<evidence type="ECO:0000256" key="10">
    <source>
        <dbReference type="PIRSR" id="PIRSR000412-50"/>
    </source>
</evidence>
<evidence type="ECO:0000256" key="2">
    <source>
        <dbReference type="ARBA" id="ARBA00004496"/>
    </source>
</evidence>
<evidence type="ECO:0000256" key="7">
    <source>
        <dbReference type="ARBA" id="ARBA00022679"/>
    </source>
</evidence>
<dbReference type="eggNOG" id="KOG2467">
    <property type="taxonomic scope" value="Eukaryota"/>
</dbReference>
<dbReference type="GO" id="GO:0030170">
    <property type="term" value="F:pyridoxal phosphate binding"/>
    <property type="evidence" value="ECO:0007669"/>
    <property type="project" value="InterPro"/>
</dbReference>
<dbReference type="InterPro" id="IPR049943">
    <property type="entry name" value="Ser_HO-MeTrfase-like"/>
</dbReference>
<comment type="cofactor">
    <cofactor evidence="1 10 11">
        <name>pyridoxal 5'-phosphate</name>
        <dbReference type="ChEBI" id="CHEBI:597326"/>
    </cofactor>
</comment>
<dbReference type="AlphaFoldDB" id="A0A0L0GA62"/>
<dbReference type="PANTHER" id="PTHR11680">
    <property type="entry name" value="SERINE HYDROXYMETHYLTRANSFERASE"/>
    <property type="match status" value="1"/>
</dbReference>
<dbReference type="GO" id="GO:0008168">
    <property type="term" value="F:methyltransferase activity"/>
    <property type="evidence" value="ECO:0007669"/>
    <property type="project" value="UniProtKB-KW"/>
</dbReference>
<dbReference type="InterPro" id="IPR039429">
    <property type="entry name" value="SHMT-like_dom"/>
</dbReference>
<dbReference type="CDD" id="cd00378">
    <property type="entry name" value="SHMT"/>
    <property type="match status" value="1"/>
</dbReference>
<evidence type="ECO:0000256" key="4">
    <source>
        <dbReference type="ARBA" id="ARBA00006376"/>
    </source>
</evidence>
<keyword evidence="14" id="KW-1185">Reference proteome</keyword>
<organism evidence="13 14">
    <name type="scientific">Sphaeroforma arctica JP610</name>
    <dbReference type="NCBI Taxonomy" id="667725"/>
    <lineage>
        <taxon>Eukaryota</taxon>
        <taxon>Ichthyosporea</taxon>
        <taxon>Ichthyophonida</taxon>
        <taxon>Sphaeroforma</taxon>
    </lineage>
</organism>
<keyword evidence="5" id="KW-0963">Cytoplasm</keyword>
<dbReference type="SUPFAM" id="SSF53383">
    <property type="entry name" value="PLP-dependent transferases"/>
    <property type="match status" value="1"/>
</dbReference>
<dbReference type="Proteomes" id="UP000054560">
    <property type="component" value="Unassembled WGS sequence"/>
</dbReference>
<comment type="function">
    <text evidence="11">Interconversion of serine and glycine.</text>
</comment>
<dbReference type="PIRSF" id="PIRSF000412">
    <property type="entry name" value="SHMT"/>
    <property type="match status" value="1"/>
</dbReference>
<dbReference type="NCBIfam" id="NF000586">
    <property type="entry name" value="PRK00011.1"/>
    <property type="match status" value="1"/>
</dbReference>
<dbReference type="PROSITE" id="PS00096">
    <property type="entry name" value="SHMT"/>
    <property type="match status" value="1"/>
</dbReference>
<gene>
    <name evidence="13" type="ORF">SARC_02024</name>
</gene>
<evidence type="ECO:0000256" key="1">
    <source>
        <dbReference type="ARBA" id="ARBA00001933"/>
    </source>
</evidence>
<dbReference type="Pfam" id="PF00464">
    <property type="entry name" value="SHMT"/>
    <property type="match status" value="1"/>
</dbReference>
<evidence type="ECO:0000256" key="5">
    <source>
        <dbReference type="ARBA" id="ARBA00022490"/>
    </source>
</evidence>
<dbReference type="InterPro" id="IPR015422">
    <property type="entry name" value="PyrdxlP-dep_Trfase_small"/>
</dbReference>
<dbReference type="UniPathway" id="UPA00193"/>
<evidence type="ECO:0000259" key="12">
    <source>
        <dbReference type="Pfam" id="PF00464"/>
    </source>
</evidence>
<protein>
    <recommendedName>
        <fullName evidence="11">Serine hydroxymethyltransferase</fullName>
        <ecNumber evidence="11">2.1.2.1</ecNumber>
    </recommendedName>
</protein>
<feature type="domain" description="Serine hydroxymethyltransferase-like" evidence="12">
    <location>
        <begin position="11"/>
        <end position="402"/>
    </location>
</feature>
<sequence length="464" mass="51244">MTMDAMLSRPLKEEDPEIYDLIEKEKNRQWRGLELIASENFTSAAVMEANGSCLTNKYSEGLPGARYYGGNEHIDVLETLCQRRALEAFRLSADDWSCNVQPYSGSTANFAALLAMMKPNDRLMGLDLPSGGHLTHGYQTAKKKISSTSIFWQSMPYQVDPETGYVDYDRLEDHASVFRPNVLIMGGSAYPRDWDYKRMRAIADKHGAYLMMDMAHISGLIAAEVQGNAFDYCDVVTTTTHKTLRGPRAGIIFFRKAQSGERLADLESRVNFAVFPSTQGGPHNNTIAGIAVAMKQACTPEFKQYAKQVIANMQACAARLSELGYTLVTGGTDNHCCLWDVRPQGLTGSKLEKLFELISVTINKNSVPKDTSALSPGGVRLGACALTSRGFLESDFVEVADLLHEAVQATLELQKQTGKKLKDFEAGLANYSPSLQELKNKAEALATRFPMPGYDCKDMTYNTL</sequence>
<evidence type="ECO:0000313" key="14">
    <source>
        <dbReference type="Proteomes" id="UP000054560"/>
    </source>
</evidence>
<reference evidence="13 14" key="1">
    <citation type="submission" date="2011-02" db="EMBL/GenBank/DDBJ databases">
        <title>The Genome Sequence of Sphaeroforma arctica JP610.</title>
        <authorList>
            <consortium name="The Broad Institute Genome Sequencing Platform"/>
            <person name="Russ C."/>
            <person name="Cuomo C."/>
            <person name="Young S.K."/>
            <person name="Zeng Q."/>
            <person name="Gargeya S."/>
            <person name="Alvarado L."/>
            <person name="Berlin A."/>
            <person name="Chapman S.B."/>
            <person name="Chen Z."/>
            <person name="Freedman E."/>
            <person name="Gellesch M."/>
            <person name="Goldberg J."/>
            <person name="Griggs A."/>
            <person name="Gujja S."/>
            <person name="Heilman E."/>
            <person name="Heiman D."/>
            <person name="Howarth C."/>
            <person name="Mehta T."/>
            <person name="Neiman D."/>
            <person name="Pearson M."/>
            <person name="Roberts A."/>
            <person name="Saif S."/>
            <person name="Shea T."/>
            <person name="Shenoy N."/>
            <person name="Sisk P."/>
            <person name="Stolte C."/>
            <person name="Sykes S."/>
            <person name="White J."/>
            <person name="Yandava C."/>
            <person name="Burger G."/>
            <person name="Gray M.W."/>
            <person name="Holland P.W.H."/>
            <person name="King N."/>
            <person name="Lang F.B.F."/>
            <person name="Roger A.J."/>
            <person name="Ruiz-Trillo I."/>
            <person name="Haas B."/>
            <person name="Nusbaum C."/>
            <person name="Birren B."/>
        </authorList>
    </citation>
    <scope>NUCLEOTIDE SEQUENCE [LARGE SCALE GENOMIC DNA]</scope>
    <source>
        <strain evidence="13 14">JP610</strain>
    </source>
</reference>
<dbReference type="Gene3D" id="3.90.1150.10">
    <property type="entry name" value="Aspartate Aminotransferase, domain 1"/>
    <property type="match status" value="1"/>
</dbReference>
<feature type="modified residue" description="N6-(pyridoxal phosphate)lysine" evidence="10">
    <location>
        <position position="242"/>
    </location>
</feature>
<dbReference type="RefSeq" id="XP_014159701.1">
    <property type="nucleotide sequence ID" value="XM_014304226.1"/>
</dbReference>
<dbReference type="GeneID" id="25902528"/>
<dbReference type="GO" id="GO:0005739">
    <property type="term" value="C:mitochondrion"/>
    <property type="evidence" value="ECO:0007669"/>
    <property type="project" value="TreeGrafter"/>
</dbReference>
<dbReference type="STRING" id="667725.A0A0L0GA62"/>
<dbReference type="InterPro" id="IPR001085">
    <property type="entry name" value="Ser_HO-MeTrfase"/>
</dbReference>
<keyword evidence="7 11" id="KW-0808">Transferase</keyword>
<keyword evidence="13" id="KW-0489">Methyltransferase</keyword>
<dbReference type="PANTHER" id="PTHR11680:SF35">
    <property type="entry name" value="SERINE HYDROXYMETHYLTRANSFERASE 1"/>
    <property type="match status" value="1"/>
</dbReference>
<evidence type="ECO:0000256" key="11">
    <source>
        <dbReference type="RuleBase" id="RU000585"/>
    </source>
</evidence>
<name>A0A0L0GA62_9EUKA</name>
<comment type="pathway">
    <text evidence="3 11">One-carbon metabolism; tetrahydrofolate interconversion.</text>
</comment>
<dbReference type="InterPro" id="IPR015424">
    <property type="entry name" value="PyrdxlP-dep_Trfase"/>
</dbReference>
<dbReference type="EC" id="2.1.2.1" evidence="11"/>
<dbReference type="InterPro" id="IPR015421">
    <property type="entry name" value="PyrdxlP-dep_Trfase_major"/>
</dbReference>
<dbReference type="GO" id="GO:0004372">
    <property type="term" value="F:glycine hydroxymethyltransferase activity"/>
    <property type="evidence" value="ECO:0007669"/>
    <property type="project" value="UniProtKB-EC"/>
</dbReference>
<dbReference type="GO" id="GO:0019264">
    <property type="term" value="P:glycine biosynthetic process from serine"/>
    <property type="evidence" value="ECO:0007669"/>
    <property type="project" value="InterPro"/>
</dbReference>
<keyword evidence="8 10" id="KW-0663">Pyridoxal phosphate</keyword>
<evidence type="ECO:0000256" key="3">
    <source>
        <dbReference type="ARBA" id="ARBA00004777"/>
    </source>
</evidence>
<comment type="subcellular location">
    <subcellularLocation>
        <location evidence="2">Cytoplasm</location>
    </subcellularLocation>
</comment>
<dbReference type="EMBL" id="KQ241683">
    <property type="protein sequence ID" value="KNC85799.1"/>
    <property type="molecule type" value="Genomic_DNA"/>
</dbReference>
<dbReference type="HAMAP" id="MF_00051">
    <property type="entry name" value="SHMT"/>
    <property type="match status" value="1"/>
</dbReference>
<dbReference type="FunFam" id="3.40.640.10:FF:000050">
    <property type="entry name" value="Serine hydroxymethyltransferase"/>
    <property type="match status" value="1"/>
</dbReference>
<keyword evidence="6 11" id="KW-0554">One-carbon metabolism</keyword>
<dbReference type="InterPro" id="IPR019798">
    <property type="entry name" value="Ser_HO-MeTrfase_PLP_BS"/>
</dbReference>
<evidence type="ECO:0000256" key="8">
    <source>
        <dbReference type="ARBA" id="ARBA00022898"/>
    </source>
</evidence>
<dbReference type="OrthoDB" id="10265628at2759"/>
<comment type="similarity">
    <text evidence="4 11">Belongs to the SHMT family.</text>
</comment>
<proteinExistence type="inferred from homology"/>
<evidence type="ECO:0000313" key="13">
    <source>
        <dbReference type="EMBL" id="KNC85799.1"/>
    </source>
</evidence>
<evidence type="ECO:0000256" key="9">
    <source>
        <dbReference type="ARBA" id="ARBA00022990"/>
    </source>
</evidence>
<accession>A0A0L0GA62</accession>
<evidence type="ECO:0000256" key="6">
    <source>
        <dbReference type="ARBA" id="ARBA00022563"/>
    </source>
</evidence>
<comment type="catalytic activity">
    <reaction evidence="11">
        <text>(6R)-5,10-methylene-5,6,7,8-tetrahydrofolate + glycine + H2O = (6S)-5,6,7,8-tetrahydrofolate + L-serine</text>
        <dbReference type="Rhea" id="RHEA:15481"/>
        <dbReference type="ChEBI" id="CHEBI:15377"/>
        <dbReference type="ChEBI" id="CHEBI:15636"/>
        <dbReference type="ChEBI" id="CHEBI:33384"/>
        <dbReference type="ChEBI" id="CHEBI:57305"/>
        <dbReference type="ChEBI" id="CHEBI:57453"/>
        <dbReference type="EC" id="2.1.2.1"/>
    </reaction>
</comment>
<dbReference type="GO" id="GO:0032259">
    <property type="term" value="P:methylation"/>
    <property type="evidence" value="ECO:0007669"/>
    <property type="project" value="UniProtKB-KW"/>
</dbReference>
<dbReference type="Gene3D" id="3.40.640.10">
    <property type="entry name" value="Type I PLP-dependent aspartate aminotransferase-like (Major domain)"/>
    <property type="match status" value="1"/>
</dbReference>
<dbReference type="GO" id="GO:0005634">
    <property type="term" value="C:nucleus"/>
    <property type="evidence" value="ECO:0007669"/>
    <property type="project" value="UniProtKB-ARBA"/>
</dbReference>
<dbReference type="FunFam" id="3.90.1150.10:FF:000048">
    <property type="entry name" value="Serine hydroxymethyltransferase, mitochondrial"/>
    <property type="match status" value="1"/>
</dbReference>
<dbReference type="GO" id="GO:0035999">
    <property type="term" value="P:tetrahydrofolate interconversion"/>
    <property type="evidence" value="ECO:0007669"/>
    <property type="project" value="UniProtKB-UniPathway"/>
</dbReference>